<gene>
    <name evidence="3" type="ORF">GSI_10336</name>
</gene>
<dbReference type="STRING" id="1077348.A0A2G8S090"/>
<organism evidence="3 4">
    <name type="scientific">Ganoderma sinense ZZ0214-1</name>
    <dbReference type="NCBI Taxonomy" id="1077348"/>
    <lineage>
        <taxon>Eukaryota</taxon>
        <taxon>Fungi</taxon>
        <taxon>Dikarya</taxon>
        <taxon>Basidiomycota</taxon>
        <taxon>Agaricomycotina</taxon>
        <taxon>Agaricomycetes</taxon>
        <taxon>Polyporales</taxon>
        <taxon>Polyporaceae</taxon>
        <taxon>Ganoderma</taxon>
    </lineage>
</organism>
<evidence type="ECO:0000259" key="2">
    <source>
        <dbReference type="Pfam" id="PF20152"/>
    </source>
</evidence>
<keyword evidence="4" id="KW-1185">Reference proteome</keyword>
<proteinExistence type="predicted"/>
<comment type="caution">
    <text evidence="3">The sequence shown here is derived from an EMBL/GenBank/DDBJ whole genome shotgun (WGS) entry which is preliminary data.</text>
</comment>
<accession>A0A2G8S090</accession>
<dbReference type="OrthoDB" id="3063206at2759"/>
<dbReference type="AlphaFoldDB" id="A0A2G8S090"/>
<sequence>MIVAGMIWALLKGGYPKFKSSRRMVFRLLIITVNTGFWTAVFAIIDLALIVPFPNQLYWCAVDFPLTSLYLNALLANLNTREYIFAPLGEGDYNTYPMDERTSEVQLDSFNSARTGKLNPSNVQVRGKYVVFLPEC</sequence>
<dbReference type="Proteomes" id="UP000230002">
    <property type="component" value="Unassembled WGS sequence"/>
</dbReference>
<protein>
    <recommendedName>
        <fullName evidence="2">DUF6534 domain-containing protein</fullName>
    </recommendedName>
</protein>
<dbReference type="InterPro" id="IPR045339">
    <property type="entry name" value="DUF6534"/>
</dbReference>
<keyword evidence="1" id="KW-0812">Transmembrane</keyword>
<dbReference type="Pfam" id="PF20152">
    <property type="entry name" value="DUF6534"/>
    <property type="match status" value="1"/>
</dbReference>
<keyword evidence="1" id="KW-1133">Transmembrane helix</keyword>
<keyword evidence="1" id="KW-0472">Membrane</keyword>
<reference evidence="3 4" key="1">
    <citation type="journal article" date="2015" name="Sci. Rep.">
        <title>Chromosome-level genome map provides insights into diverse defense mechanisms in the medicinal fungus Ganoderma sinense.</title>
        <authorList>
            <person name="Zhu Y."/>
            <person name="Xu J."/>
            <person name="Sun C."/>
            <person name="Zhou S."/>
            <person name="Xu H."/>
            <person name="Nelson D.R."/>
            <person name="Qian J."/>
            <person name="Song J."/>
            <person name="Luo H."/>
            <person name="Xiang L."/>
            <person name="Li Y."/>
            <person name="Xu Z."/>
            <person name="Ji A."/>
            <person name="Wang L."/>
            <person name="Lu S."/>
            <person name="Hayward A."/>
            <person name="Sun W."/>
            <person name="Li X."/>
            <person name="Schwartz D.C."/>
            <person name="Wang Y."/>
            <person name="Chen S."/>
        </authorList>
    </citation>
    <scope>NUCLEOTIDE SEQUENCE [LARGE SCALE GENOMIC DNA]</scope>
    <source>
        <strain evidence="3 4">ZZ0214-1</strain>
    </source>
</reference>
<evidence type="ECO:0000313" key="3">
    <source>
        <dbReference type="EMBL" id="PIL27193.1"/>
    </source>
</evidence>
<evidence type="ECO:0000313" key="4">
    <source>
        <dbReference type="Proteomes" id="UP000230002"/>
    </source>
</evidence>
<feature type="domain" description="DUF6534" evidence="2">
    <location>
        <begin position="2"/>
        <end position="83"/>
    </location>
</feature>
<name>A0A2G8S090_9APHY</name>
<dbReference type="EMBL" id="AYKW01000034">
    <property type="protein sequence ID" value="PIL27193.1"/>
    <property type="molecule type" value="Genomic_DNA"/>
</dbReference>
<evidence type="ECO:0000256" key="1">
    <source>
        <dbReference type="SAM" id="Phobius"/>
    </source>
</evidence>
<feature type="transmembrane region" description="Helical" evidence="1">
    <location>
        <begin position="25"/>
        <end position="50"/>
    </location>
</feature>